<dbReference type="Pfam" id="PF11307">
    <property type="entry name" value="DUF3109"/>
    <property type="match status" value="1"/>
</dbReference>
<accession>A0A930HYJ2</accession>
<proteinExistence type="inferred from homology"/>
<evidence type="ECO:0000256" key="1">
    <source>
        <dbReference type="ARBA" id="ARBA00093770"/>
    </source>
</evidence>
<protein>
    <submittedName>
        <fullName evidence="2">DUF3109 family protein</fullName>
    </submittedName>
</protein>
<evidence type="ECO:0000313" key="2">
    <source>
        <dbReference type="EMBL" id="MBF1415281.1"/>
    </source>
</evidence>
<organism evidence="2 3">
    <name type="scientific">Prevotella histicola</name>
    <dbReference type="NCBI Taxonomy" id="470565"/>
    <lineage>
        <taxon>Bacteria</taxon>
        <taxon>Pseudomonadati</taxon>
        <taxon>Bacteroidota</taxon>
        <taxon>Bacteroidia</taxon>
        <taxon>Bacteroidales</taxon>
        <taxon>Prevotellaceae</taxon>
        <taxon>Prevotella</taxon>
    </lineage>
</organism>
<name>A0A930HYJ2_9BACT</name>
<gene>
    <name evidence="2" type="ORF">HXN33_06840</name>
</gene>
<evidence type="ECO:0000313" key="3">
    <source>
        <dbReference type="Proteomes" id="UP000757461"/>
    </source>
</evidence>
<comment type="caution">
    <text evidence="2">The sequence shown here is derived from an EMBL/GenBank/DDBJ whole genome shotgun (WGS) entry which is preliminary data.</text>
</comment>
<dbReference type="InterPro" id="IPR021458">
    <property type="entry name" value="Rv0495c"/>
</dbReference>
<reference evidence="2" key="1">
    <citation type="submission" date="2020-04" db="EMBL/GenBank/DDBJ databases">
        <title>Deep metagenomics examines the oral microbiome during advanced dental caries in children, revealing novel taxa and co-occurrences with host molecules.</title>
        <authorList>
            <person name="Baker J.L."/>
            <person name="Morton J.T."/>
            <person name="Dinis M."/>
            <person name="Alvarez R."/>
            <person name="Tran N.C."/>
            <person name="Knight R."/>
            <person name="Edlund A."/>
        </authorList>
    </citation>
    <scope>NUCLEOTIDE SEQUENCE</scope>
    <source>
        <strain evidence="2">JCVI_25_bin.9</strain>
    </source>
</reference>
<dbReference type="EMBL" id="JABZSQ010000117">
    <property type="protein sequence ID" value="MBF1415281.1"/>
    <property type="molecule type" value="Genomic_DNA"/>
</dbReference>
<comment type="similarity">
    <text evidence="1">Belongs to the Rv0495c family.</text>
</comment>
<sequence length="202" mass="22526">MGNVYDHIFMVGNVLVSPDILTVKFCCDLDKCHGQCCIEGDAGAPLTMDETMEIENALDTVWSDLSASAQAVIDKQGVAYTDVEGDLVTSIVGGKDCVFTCYENGCCLCALERSYRNGKTGFVKPISCSLYPIRVKDFGNGTCGINYHHWRICSDARKKGEELNLPLYKFLKEPLTRRFGKEWYDELCEVADQLMGDQTEEQ</sequence>
<dbReference type="AlphaFoldDB" id="A0A930HYJ2"/>
<dbReference type="RefSeq" id="WP_036871236.1">
    <property type="nucleotide sequence ID" value="NZ_JABZSL010000020.1"/>
</dbReference>
<dbReference type="Proteomes" id="UP000757461">
    <property type="component" value="Unassembled WGS sequence"/>
</dbReference>